<dbReference type="SUPFAM" id="SSF57196">
    <property type="entry name" value="EGF/Laminin"/>
    <property type="match status" value="1"/>
</dbReference>
<dbReference type="CDD" id="cd00054">
    <property type="entry name" value="EGF_CA"/>
    <property type="match status" value="2"/>
</dbReference>
<keyword evidence="2 3" id="KW-1015">Disulfide bond</keyword>
<evidence type="ECO:0000256" key="2">
    <source>
        <dbReference type="ARBA" id="ARBA00023157"/>
    </source>
</evidence>
<accession>A0A8B6H3G0</accession>
<proteinExistence type="predicted"/>
<dbReference type="InterPro" id="IPR036116">
    <property type="entry name" value="FN3_sf"/>
</dbReference>
<evidence type="ECO:0000256" key="5">
    <source>
        <dbReference type="SAM" id="Phobius"/>
    </source>
</evidence>
<dbReference type="InterPro" id="IPR001881">
    <property type="entry name" value="EGF-like_Ca-bd_dom"/>
</dbReference>
<dbReference type="Gene3D" id="2.60.120.200">
    <property type="match status" value="1"/>
</dbReference>
<dbReference type="Pfam" id="PF07645">
    <property type="entry name" value="EGF_CA"/>
    <property type="match status" value="1"/>
</dbReference>
<dbReference type="PANTHER" id="PTHR16897">
    <property type="entry name" value="OS10G0105400 PROTEIN"/>
    <property type="match status" value="1"/>
</dbReference>
<feature type="disulfide bond" evidence="3">
    <location>
        <begin position="1303"/>
        <end position="1312"/>
    </location>
</feature>
<dbReference type="CDD" id="cd00063">
    <property type="entry name" value="FN3"/>
    <property type="match status" value="1"/>
</dbReference>
<evidence type="ECO:0000313" key="8">
    <source>
        <dbReference type="EMBL" id="VDI72945.1"/>
    </source>
</evidence>
<dbReference type="Gene3D" id="2.60.40.10">
    <property type="entry name" value="Immunoglobulins"/>
    <property type="match status" value="1"/>
</dbReference>
<keyword evidence="9" id="KW-1185">Reference proteome</keyword>
<dbReference type="SUPFAM" id="SSF49265">
    <property type="entry name" value="Fibronectin type III"/>
    <property type="match status" value="1"/>
</dbReference>
<comment type="caution">
    <text evidence="8">The sequence shown here is derived from an EMBL/GenBank/DDBJ whole genome shotgun (WGS) entry which is preliminary data.</text>
</comment>
<evidence type="ECO:0000259" key="6">
    <source>
        <dbReference type="PROSITE" id="PS50026"/>
    </source>
</evidence>
<dbReference type="PROSITE" id="PS00022">
    <property type="entry name" value="EGF_1"/>
    <property type="match status" value="1"/>
</dbReference>
<evidence type="ECO:0000256" key="4">
    <source>
        <dbReference type="SAM" id="MobiDB-lite"/>
    </source>
</evidence>
<dbReference type="OrthoDB" id="10042078at2759"/>
<dbReference type="SMART" id="SM00179">
    <property type="entry name" value="EGF_CA"/>
    <property type="match status" value="1"/>
</dbReference>
<dbReference type="SUPFAM" id="SSF49899">
    <property type="entry name" value="Concanavalin A-like lectins/glucanases"/>
    <property type="match status" value="1"/>
</dbReference>
<feature type="domain" description="EGF-like" evidence="6">
    <location>
        <begin position="1272"/>
        <end position="1313"/>
    </location>
</feature>
<dbReference type="PROSITE" id="PS01186">
    <property type="entry name" value="EGF_2"/>
    <property type="match status" value="1"/>
</dbReference>
<dbReference type="InterPro" id="IPR049883">
    <property type="entry name" value="NOTCH1_EGF-like"/>
</dbReference>
<dbReference type="PANTHER" id="PTHR16897:SF2">
    <property type="entry name" value="OS03G0226600 PROTEIN"/>
    <property type="match status" value="1"/>
</dbReference>
<comment type="caution">
    <text evidence="3">Lacks conserved residue(s) required for the propagation of feature annotation.</text>
</comment>
<name>A0A8B6H3G0_MYTGA</name>
<organism evidence="8 9">
    <name type="scientific">Mytilus galloprovincialis</name>
    <name type="common">Mediterranean mussel</name>
    <dbReference type="NCBI Taxonomy" id="29158"/>
    <lineage>
        <taxon>Eukaryota</taxon>
        <taxon>Metazoa</taxon>
        <taxon>Spiralia</taxon>
        <taxon>Lophotrochozoa</taxon>
        <taxon>Mollusca</taxon>
        <taxon>Bivalvia</taxon>
        <taxon>Autobranchia</taxon>
        <taxon>Pteriomorphia</taxon>
        <taxon>Mytilida</taxon>
        <taxon>Mytiloidea</taxon>
        <taxon>Mytilidae</taxon>
        <taxon>Mytilinae</taxon>
        <taxon>Mytilus</taxon>
    </lineage>
</organism>
<evidence type="ECO:0000313" key="9">
    <source>
        <dbReference type="Proteomes" id="UP000596742"/>
    </source>
</evidence>
<dbReference type="InterPro" id="IPR000152">
    <property type="entry name" value="EGF-type_Asp/Asn_hydroxyl_site"/>
</dbReference>
<gene>
    <name evidence="8" type="ORF">MGAL_10B032304</name>
</gene>
<reference evidence="8" key="1">
    <citation type="submission" date="2018-11" db="EMBL/GenBank/DDBJ databases">
        <authorList>
            <person name="Alioto T."/>
            <person name="Alioto T."/>
        </authorList>
    </citation>
    <scope>NUCLEOTIDE SEQUENCE</scope>
</reference>
<dbReference type="InterPro" id="IPR013320">
    <property type="entry name" value="ConA-like_dom_sf"/>
</dbReference>
<feature type="transmembrane region" description="Helical" evidence="5">
    <location>
        <begin position="1351"/>
        <end position="1374"/>
    </location>
</feature>
<evidence type="ECO:0000256" key="1">
    <source>
        <dbReference type="ARBA" id="ARBA00022536"/>
    </source>
</evidence>
<feature type="region of interest" description="Disordered" evidence="4">
    <location>
        <begin position="1394"/>
        <end position="1416"/>
    </location>
</feature>
<protein>
    <submittedName>
        <fullName evidence="8">Uncharacterized protein</fullName>
    </submittedName>
</protein>
<keyword evidence="5" id="KW-1133">Transmembrane helix</keyword>
<dbReference type="PROSITE" id="PS00010">
    <property type="entry name" value="ASX_HYDROXYL"/>
    <property type="match status" value="1"/>
</dbReference>
<dbReference type="InterPro" id="IPR000742">
    <property type="entry name" value="EGF"/>
</dbReference>
<dbReference type="InterPro" id="IPR018097">
    <property type="entry name" value="EGF_Ca-bd_CS"/>
</dbReference>
<evidence type="ECO:0000259" key="7">
    <source>
        <dbReference type="PROSITE" id="PS50853"/>
    </source>
</evidence>
<sequence length="1570" mass="175599">MYYFTVKAYSASYSVAMVTSNGFRVGYDGGVSVGMINVEDYINTDKYVDVQFEGFYSKLDILMYYVAVSDYRNFTGSDCKQYIDGGKATDEEKAAMFNVYPVTNINQNTFYRIQPLNLQLANNYFIWVMGTDKSGECSMTSREIIVDTTYPVSGELACGPDYNMAVTYTPESTSLTVSWENYRDPESDIKSYDISLWFNSSCSDDNSQSLLVDWIELSSNYSQFTFTELELKQNIPYIVKFRVSNLAGLSINEESSPILYDLSTPTAGKVVDGSDFLKDRVWFSSSTTITGSIIHLATPRGLPCPTQSISMVNDPGWKILKQIGLKDPNGQPWSLLHREENVRSLVYDDAVSIKLARDVKKERMFSGSYYRTADFENGGTYQISVKAADGEGIAVTGIMLWDGPEEEIATYDYLEEEDWTQSICDCCLQNPVPQGCSMCNCSEYNNTESTTITSLVTQPPYDIVNNADGSEVTSPIDTTRPTAQTSCGIQIYSGSTPHIVTWCRSYNDTQRLMKTKMDLNFDPTTEYHNYKFMVTPQKYDEISINWCITVFVDDGELTEICGIEPPSISTKLVLHVWNRNNYVPEITDLFNVFSTKAYFKNLVMPPKVGSLCRYGNPFRGGTNPVIKYEAAIGTDQLTTDISDFSEVYRPCIPCYNQCSKYNCDTDCDPEEHLKVTFNLTNLYLQPYIVDQNDTGHEYNKTAAYYLTVRAVLGSGLTAGASSDGFYVDLTPPQFDSDIMNQIYIDVTQGEFTPVKYQASSDTIKAFWYCYDEQSMIKENMWAIGTSIGGEDIQPYISVGIKQLGINSSLEGVLKTNHTYYASIRCVNGGGQMAEWNDHIGVVALLVPPNVNLINTTVIGAEDFDHPVAPADAKRGTDPTSVGFTFTLSEDESVTKYDICIGSSVDNDDIFPCTWVSINISGTVVIKNGSLYMNQYELYKLSELRRDQVNITTNAFHMEPGRTLFVTLRACNDAFLCNNKSLGSVTMMDDKAVLKTSVSGEPIEMEHDIKSKRKKRNINVGDSLIITSPDGLEAGQSIVLQPLDGTDLTTSYASDSSPQFRSYIVNPDDTTDMVNRILYKRLHESQFSFAVIPVGHLSMPGPLQITYQDTVTDRDKTLVLTHWNPELQQWELSGKTCGDQDGTEVTNANGTVTVMVCSTSSSNRNQNDDRRRKRSTADPNYLSSESQFSLSAVTTSVYNTPPRLMDTIPCGNFSQLLPYNETKMSWIYVTVTYIQPVGYFGYDRLKMYVMDNNNSSSEILTVEFAIMESPCQNNGQCQAKNTSNYPCEDTHRAESFDQYYDCVCSSGYTGQHCEEDVNECLQTPSPCPESYTCINTMGSYICTCPDCGIQPWMIAVIVICIIVILISAAIAVFCLRKKLRHNRWVYPSHGGHSGKSLFDDDIDEEELSSESENEEPVIPEVPRYQRQTVSFQMKTKNKFQFENHAPPPRQLNKCPGKLTSQPSHVTPWKPLPHVKEMPVTSTLGQKKPVFNLELMNDPDVSRTVSSVGDKVELPKVDEGGCFRESSLLSIESNMFPSDVCKQAAPAVTQTTSLDENLISFVVDSLNEETSA</sequence>
<keyword evidence="1 3" id="KW-0245">EGF-like domain</keyword>
<dbReference type="EMBL" id="UYJE01009375">
    <property type="protein sequence ID" value="VDI72945.1"/>
    <property type="molecule type" value="Genomic_DNA"/>
</dbReference>
<dbReference type="PROSITE" id="PS50026">
    <property type="entry name" value="EGF_3"/>
    <property type="match status" value="1"/>
</dbReference>
<dbReference type="InterPro" id="IPR013783">
    <property type="entry name" value="Ig-like_fold"/>
</dbReference>
<feature type="region of interest" description="Disordered" evidence="4">
    <location>
        <begin position="1157"/>
        <end position="1180"/>
    </location>
</feature>
<keyword evidence="5" id="KW-0812">Transmembrane</keyword>
<dbReference type="GO" id="GO:0005509">
    <property type="term" value="F:calcium ion binding"/>
    <property type="evidence" value="ECO:0007669"/>
    <property type="project" value="InterPro"/>
</dbReference>
<dbReference type="PROSITE" id="PS50853">
    <property type="entry name" value="FN3"/>
    <property type="match status" value="1"/>
</dbReference>
<dbReference type="InterPro" id="IPR003961">
    <property type="entry name" value="FN3_dom"/>
</dbReference>
<feature type="compositionally biased region" description="Acidic residues" evidence="4">
    <location>
        <begin position="1398"/>
        <end position="1416"/>
    </location>
</feature>
<keyword evidence="5" id="KW-0472">Membrane</keyword>
<feature type="domain" description="Fibronectin type-III" evidence="7">
    <location>
        <begin position="160"/>
        <end position="267"/>
    </location>
</feature>
<dbReference type="PROSITE" id="PS01187">
    <property type="entry name" value="EGF_CA"/>
    <property type="match status" value="1"/>
</dbReference>
<dbReference type="Gene3D" id="2.10.25.10">
    <property type="entry name" value="Laminin"/>
    <property type="match status" value="2"/>
</dbReference>
<evidence type="ECO:0000256" key="3">
    <source>
        <dbReference type="PROSITE-ProRule" id="PRU00076"/>
    </source>
</evidence>
<dbReference type="Proteomes" id="UP000596742">
    <property type="component" value="Unassembled WGS sequence"/>
</dbReference>